<organism evidence="1">
    <name type="scientific">Arundo donax</name>
    <name type="common">Giant reed</name>
    <name type="synonym">Donax arundinaceus</name>
    <dbReference type="NCBI Taxonomy" id="35708"/>
    <lineage>
        <taxon>Eukaryota</taxon>
        <taxon>Viridiplantae</taxon>
        <taxon>Streptophyta</taxon>
        <taxon>Embryophyta</taxon>
        <taxon>Tracheophyta</taxon>
        <taxon>Spermatophyta</taxon>
        <taxon>Magnoliopsida</taxon>
        <taxon>Liliopsida</taxon>
        <taxon>Poales</taxon>
        <taxon>Poaceae</taxon>
        <taxon>PACMAD clade</taxon>
        <taxon>Arundinoideae</taxon>
        <taxon>Arundineae</taxon>
        <taxon>Arundo</taxon>
    </lineage>
</organism>
<reference evidence="1" key="1">
    <citation type="submission" date="2014-09" db="EMBL/GenBank/DDBJ databases">
        <authorList>
            <person name="Magalhaes I.L.F."/>
            <person name="Oliveira U."/>
            <person name="Santos F.R."/>
            <person name="Vidigal T.H.D.A."/>
            <person name="Brescovit A.D."/>
            <person name="Santos A.J."/>
        </authorList>
    </citation>
    <scope>NUCLEOTIDE SEQUENCE</scope>
    <source>
        <tissue evidence="1">Shoot tissue taken approximately 20 cm above the soil surface</tissue>
    </source>
</reference>
<proteinExistence type="predicted"/>
<reference evidence="1" key="2">
    <citation type="journal article" date="2015" name="Data Brief">
        <title>Shoot transcriptome of the giant reed, Arundo donax.</title>
        <authorList>
            <person name="Barrero R.A."/>
            <person name="Guerrero F.D."/>
            <person name="Moolhuijzen P."/>
            <person name="Goolsby J.A."/>
            <person name="Tidwell J."/>
            <person name="Bellgard S.E."/>
            <person name="Bellgard M.I."/>
        </authorList>
    </citation>
    <scope>NUCLEOTIDE SEQUENCE</scope>
    <source>
        <tissue evidence="1">Shoot tissue taken approximately 20 cm above the soil surface</tissue>
    </source>
</reference>
<accession>A0A0A9HSB9</accession>
<name>A0A0A9HSB9_ARUDO</name>
<protein>
    <submittedName>
        <fullName evidence="1">Uncharacterized protein</fullName>
    </submittedName>
</protein>
<dbReference type="AlphaFoldDB" id="A0A0A9HSB9"/>
<dbReference type="EMBL" id="GBRH01160105">
    <property type="protein sequence ID" value="JAE37791.1"/>
    <property type="molecule type" value="Transcribed_RNA"/>
</dbReference>
<sequence>MNHKAWPEHVPSELHVWVSRQLIALGIKMKKACILGQHVAVLRNERQHVILVKQQTKPHAGFNEEDIELAEPSLIVVVV</sequence>
<evidence type="ECO:0000313" key="1">
    <source>
        <dbReference type="EMBL" id="JAE37791.1"/>
    </source>
</evidence>